<dbReference type="GO" id="GO:0007264">
    <property type="term" value="P:small GTPase-mediated signal transduction"/>
    <property type="evidence" value="ECO:0007669"/>
    <property type="project" value="InterPro"/>
</dbReference>
<accession>A0A016THQ2</accession>
<dbReference type="Gene3D" id="2.170.150.10">
    <property type="entry name" value="Metal Binding Protein, Guanine Nucleotide Exchange Factor, Chain A"/>
    <property type="match status" value="1"/>
</dbReference>
<dbReference type="Pfam" id="PF04421">
    <property type="entry name" value="Mss4"/>
    <property type="match status" value="1"/>
</dbReference>
<dbReference type="GO" id="GO:0015031">
    <property type="term" value="P:protein transport"/>
    <property type="evidence" value="ECO:0007669"/>
    <property type="project" value="UniProtKB-KW"/>
</dbReference>
<evidence type="ECO:0000256" key="3">
    <source>
        <dbReference type="ARBA" id="ARBA00022927"/>
    </source>
</evidence>
<dbReference type="GO" id="GO:0016020">
    <property type="term" value="C:membrane"/>
    <property type="evidence" value="ECO:0007669"/>
    <property type="project" value="TreeGrafter"/>
</dbReference>
<comment type="caution">
    <text evidence="4">The sequence shown here is derived from an EMBL/GenBank/DDBJ whole genome shotgun (WGS) entry which is preliminary data.</text>
</comment>
<dbReference type="OrthoDB" id="30840at2759"/>
<dbReference type="EMBL" id="JARK01001437">
    <property type="protein sequence ID" value="EYC02210.1"/>
    <property type="molecule type" value="Genomic_DNA"/>
</dbReference>
<proteinExistence type="predicted"/>
<dbReference type="AlphaFoldDB" id="A0A016THQ2"/>
<keyword evidence="5" id="KW-1185">Reference proteome</keyword>
<sequence>MAKGTIDLSKAFPEKLVIKECHGRKEEVNRDDLLNVDDKNWNTIVCRRCDSVIFPEDKVMYVEDYTADLPEMVVGGKGSTASEKISWWWHTKNDKDFDTIGFAWVVVDGKKTLLCGDCEFGPIGLRTPDDKEFWVAVERVRYVDKQPRHPKAPPKKAKKAKQ</sequence>
<dbReference type="FunFam" id="2.170.150.10:FF:000005">
    <property type="entry name" value="Guanine nucleotide exchange factor MSS4"/>
    <property type="match status" value="1"/>
</dbReference>
<keyword evidence="2" id="KW-0344">Guanine-nucleotide releasing factor</keyword>
<name>A0A016THQ2_9BILA</name>
<evidence type="ECO:0000256" key="2">
    <source>
        <dbReference type="ARBA" id="ARBA00022658"/>
    </source>
</evidence>
<dbReference type="GO" id="GO:0005829">
    <property type="term" value="C:cytosol"/>
    <property type="evidence" value="ECO:0007669"/>
    <property type="project" value="TreeGrafter"/>
</dbReference>
<dbReference type="PROSITE" id="PS51796">
    <property type="entry name" value="MSS4"/>
    <property type="match status" value="1"/>
</dbReference>
<keyword evidence="1" id="KW-0813">Transport</keyword>
<keyword evidence="3" id="KW-0653">Protein transport</keyword>
<evidence type="ECO:0000313" key="5">
    <source>
        <dbReference type="Proteomes" id="UP000024635"/>
    </source>
</evidence>
<dbReference type="PANTHER" id="PTHR13276:SF3">
    <property type="entry name" value="MSS4-LIKE PROTEIN"/>
    <property type="match status" value="1"/>
</dbReference>
<dbReference type="Proteomes" id="UP000024635">
    <property type="component" value="Unassembled WGS sequence"/>
</dbReference>
<evidence type="ECO:0000256" key="1">
    <source>
        <dbReference type="ARBA" id="ARBA00022448"/>
    </source>
</evidence>
<dbReference type="InterPro" id="IPR007515">
    <property type="entry name" value="Mss4"/>
</dbReference>
<gene>
    <name evidence="4" type="primary">Acey_s0101.g3370</name>
    <name evidence="4" type="ORF">Y032_0101g3370</name>
</gene>
<organism evidence="4 5">
    <name type="scientific">Ancylostoma ceylanicum</name>
    <dbReference type="NCBI Taxonomy" id="53326"/>
    <lineage>
        <taxon>Eukaryota</taxon>
        <taxon>Metazoa</taxon>
        <taxon>Ecdysozoa</taxon>
        <taxon>Nematoda</taxon>
        <taxon>Chromadorea</taxon>
        <taxon>Rhabditida</taxon>
        <taxon>Rhabditina</taxon>
        <taxon>Rhabditomorpha</taxon>
        <taxon>Strongyloidea</taxon>
        <taxon>Ancylostomatidae</taxon>
        <taxon>Ancylostomatinae</taxon>
        <taxon>Ancylostoma</taxon>
    </lineage>
</organism>
<dbReference type="SUPFAM" id="SSF51316">
    <property type="entry name" value="Mss4-like"/>
    <property type="match status" value="1"/>
</dbReference>
<dbReference type="GO" id="GO:0005085">
    <property type="term" value="F:guanyl-nucleotide exchange factor activity"/>
    <property type="evidence" value="ECO:0007669"/>
    <property type="project" value="UniProtKB-KW"/>
</dbReference>
<dbReference type="InterPro" id="IPR011057">
    <property type="entry name" value="Mss4-like_sf"/>
</dbReference>
<evidence type="ECO:0000313" key="4">
    <source>
        <dbReference type="EMBL" id="EYC02210.1"/>
    </source>
</evidence>
<protein>
    <submittedName>
        <fullName evidence="4">Uncharacterized protein</fullName>
    </submittedName>
</protein>
<dbReference type="GO" id="GO:0008270">
    <property type="term" value="F:zinc ion binding"/>
    <property type="evidence" value="ECO:0007669"/>
    <property type="project" value="TreeGrafter"/>
</dbReference>
<dbReference type="InterPro" id="IPR011323">
    <property type="entry name" value="Mss4/transl-control_tumour"/>
</dbReference>
<reference evidence="5" key="1">
    <citation type="journal article" date="2015" name="Nat. Genet.">
        <title>The genome and transcriptome of the zoonotic hookworm Ancylostoma ceylanicum identify infection-specific gene families.</title>
        <authorList>
            <person name="Schwarz E.M."/>
            <person name="Hu Y."/>
            <person name="Antoshechkin I."/>
            <person name="Miller M.M."/>
            <person name="Sternberg P.W."/>
            <person name="Aroian R.V."/>
        </authorList>
    </citation>
    <scope>NUCLEOTIDE SEQUENCE</scope>
    <source>
        <strain evidence="5">HY135</strain>
    </source>
</reference>
<dbReference type="GO" id="GO:0006892">
    <property type="term" value="P:post-Golgi vesicle-mediated transport"/>
    <property type="evidence" value="ECO:0007669"/>
    <property type="project" value="TreeGrafter"/>
</dbReference>
<dbReference type="STRING" id="53326.A0A016THQ2"/>
<dbReference type="PANTHER" id="PTHR13276">
    <property type="entry name" value="GUANINE NUCLEOTIDE EXCHANGE FACTOR MSS4"/>
    <property type="match status" value="1"/>
</dbReference>